<dbReference type="Proteomes" id="UP001161160">
    <property type="component" value="Unassembled WGS sequence"/>
</dbReference>
<dbReference type="InterPro" id="IPR006141">
    <property type="entry name" value="Intein_N"/>
</dbReference>
<dbReference type="SUPFAM" id="SSF51294">
    <property type="entry name" value="Hedgehog/intein (Hint) domain"/>
    <property type="match status" value="1"/>
</dbReference>
<proteinExistence type="predicted"/>
<protein>
    <recommendedName>
        <fullName evidence="3">Terminase</fullName>
    </recommendedName>
</protein>
<dbReference type="PROSITE" id="PS50817">
    <property type="entry name" value="INTEIN_N_TER"/>
    <property type="match status" value="1"/>
</dbReference>
<dbReference type="Gene3D" id="3.30.420.280">
    <property type="match status" value="1"/>
</dbReference>
<reference evidence="1" key="1">
    <citation type="submission" date="2023-04" db="EMBL/GenBank/DDBJ databases">
        <title>Genome Encyclopedia of Bacteria and Archaea VI: Functional Genomics of Type Strains.</title>
        <authorList>
            <person name="Whitman W."/>
        </authorList>
    </citation>
    <scope>NUCLEOTIDE SEQUENCE</scope>
    <source>
        <strain evidence="1">Enz.4-51</strain>
    </source>
</reference>
<comment type="caution">
    <text evidence="1">The sequence shown here is derived from an EMBL/GenBank/DDBJ whole genome shotgun (WGS) entry which is preliminary data.</text>
</comment>
<gene>
    <name evidence="1" type="ORF">M2127_002088</name>
</gene>
<evidence type="ECO:0008006" key="3">
    <source>
        <dbReference type="Google" id="ProtNLM"/>
    </source>
</evidence>
<dbReference type="InterPro" id="IPR036844">
    <property type="entry name" value="Hint_dom_sf"/>
</dbReference>
<dbReference type="GO" id="GO:0016539">
    <property type="term" value="P:intein-mediated protein splicing"/>
    <property type="evidence" value="ECO:0007669"/>
    <property type="project" value="InterPro"/>
</dbReference>
<evidence type="ECO:0000313" key="1">
    <source>
        <dbReference type="EMBL" id="MDH6504759.1"/>
    </source>
</evidence>
<accession>A0AA43S5P0</accession>
<keyword evidence="2" id="KW-1185">Reference proteome</keyword>
<dbReference type="AlphaFoldDB" id="A0AA43S5P0"/>
<dbReference type="Gene3D" id="2.170.16.10">
    <property type="entry name" value="Hedgehog/Intein (Hint) domain"/>
    <property type="match status" value="1"/>
</dbReference>
<evidence type="ECO:0000313" key="2">
    <source>
        <dbReference type="Proteomes" id="UP001161160"/>
    </source>
</evidence>
<dbReference type="EMBL" id="JARXYA010000013">
    <property type="protein sequence ID" value="MDH6504759.1"/>
    <property type="molecule type" value="Genomic_DNA"/>
</dbReference>
<name>A0AA43S5P0_9BURK</name>
<sequence>MKTIWAPLPGSQTLFLTCPVYEVLLEGTRGGGKTDTLLMSYAQHVGRGFGDHWRGTLFRLTYPQLADVVAKSKRWFYQIFPGAKFNESDYVWKWPTGEMLYFRYGANEDDYWNYHGHEYCVTLDTPVLTSDGFVEIGRLRVGDKVITLDGEQRITRTFEPQVKECVRAYVYDDHQRLIGSQVQSVDHQLLTNVQKPYSWSSELSRSFSQFDRCSRSWQGCKSPPYGYPKNQGVYACLKGRGNYDTGFLQTPPEFSQRRPFFDHLMLAAHSLDQALSHPPQSTRSHYHGRWREQGLGLCQANEAGLWDFAQLFEPFQSRLDLCASSALAYAPEKIQAAQDFQFGCHPFFHLSDEQPHDLLKIDPGGAPFHGGAEERVHVSLLEDVSDSAHTGSRCDDVMAYPHPYSGKIQKTNRRLKDGWVVYESCGSSLTMDITVEKSNHYITETGLINKNCWLGFEELTNWRNLSFYEAMLSTCRSSQPGIPRMVRATCNPFGVGHASVKERFQIGNIPAGKIIRQEGALPRVRIHSTIYENTHLLKNDPNYLMSLESLSDPNRRRAWLEGDWDIHVGSFLEGVWQPSKHVVEPFAIPPTWKVWRSMDWGYARPYAVYWFALSNDGVYYLWRELYGYGDKENTGTREDATVVAEKIKKIEVHDQRLGYEYRMNLADPSIFSKIGAERSIGQIFRDKGVKWTEAYNAPRSRVNGAQEIIRLLAEDRLKIFSNCKHWLRTIPQLPPDSLNPEDVDTDAEDHAWDATRYGVMRARRASEANA</sequence>
<organism evidence="1 2">
    <name type="scientific">Polynucleobacter sphagniphilus</name>
    <dbReference type="NCBI Taxonomy" id="1743169"/>
    <lineage>
        <taxon>Bacteria</taxon>
        <taxon>Pseudomonadati</taxon>
        <taxon>Pseudomonadota</taxon>
        <taxon>Betaproteobacteria</taxon>
        <taxon>Burkholderiales</taxon>
        <taxon>Burkholderiaceae</taxon>
        <taxon>Polynucleobacter</taxon>
    </lineage>
</organism>